<feature type="region of interest" description="Disordered" evidence="1">
    <location>
        <begin position="279"/>
        <end position="299"/>
    </location>
</feature>
<keyword evidence="3" id="KW-1185">Reference proteome</keyword>
<feature type="compositionally biased region" description="Low complexity" evidence="1">
    <location>
        <begin position="279"/>
        <end position="291"/>
    </location>
</feature>
<dbReference type="EMBL" id="JAEHOE010000001">
    <property type="protein sequence ID" value="KAG2502227.1"/>
    <property type="molecule type" value="Genomic_DNA"/>
</dbReference>
<name>A0A836C7Y2_9CHLO</name>
<accession>A0A836C7Y2</accession>
<dbReference type="OrthoDB" id="542056at2759"/>
<sequence>MQSALHPPLRAELASARASWLRQAIKHPLRDSATNSRVHLYGTVHYGPYGGVEGLEELQELVAKVQPALLAIEQPFDLAAQAGMPQPELLSELLTVLERPDAAVLAGSDGTHESDGRQDSAASTGTSSQGPAAQLPEAVEREAARLRALLPGLAVPARVGRDMLDPYEVLGMYGSVDYVTRPSQLAEALALFGFLPGLELAALVLAAQDAGVQVFSVDAPLRLQEKWVASLVADFRLSEADLPRRLQHDLAAAAAMLPASYPAWDMAVADAVRRREAAAAEAAGPAGPRQAPSEPSTETVTAFKVSRAVAAASLPYDSVREAYALQASLQPLKWGLFARRARHLVLQARDLCQRMSVRRVRVDADQLADGTGAGPEGAAEGEAGLGPGLVDDEVLPEQVVLMVVGRQYVPYIEELWANPKSALWHGDVPRSFAPSKLDRLGIGKQGAEQAERS</sequence>
<dbReference type="AlphaFoldDB" id="A0A836C7Y2"/>
<feature type="region of interest" description="Disordered" evidence="1">
    <location>
        <begin position="106"/>
        <end position="135"/>
    </location>
</feature>
<protein>
    <submittedName>
        <fullName evidence="2">Uncharacterized protein</fullName>
    </submittedName>
</protein>
<evidence type="ECO:0000256" key="1">
    <source>
        <dbReference type="SAM" id="MobiDB-lite"/>
    </source>
</evidence>
<evidence type="ECO:0000313" key="2">
    <source>
        <dbReference type="EMBL" id="KAG2502227.1"/>
    </source>
</evidence>
<organism evidence="2 3">
    <name type="scientific">Edaphochlamys debaryana</name>
    <dbReference type="NCBI Taxonomy" id="47281"/>
    <lineage>
        <taxon>Eukaryota</taxon>
        <taxon>Viridiplantae</taxon>
        <taxon>Chlorophyta</taxon>
        <taxon>core chlorophytes</taxon>
        <taxon>Chlorophyceae</taxon>
        <taxon>CS clade</taxon>
        <taxon>Chlamydomonadales</taxon>
        <taxon>Chlamydomonadales incertae sedis</taxon>
        <taxon>Edaphochlamys</taxon>
    </lineage>
</organism>
<evidence type="ECO:0000313" key="3">
    <source>
        <dbReference type="Proteomes" id="UP000612055"/>
    </source>
</evidence>
<proteinExistence type="predicted"/>
<comment type="caution">
    <text evidence="2">The sequence shown here is derived from an EMBL/GenBank/DDBJ whole genome shotgun (WGS) entry which is preliminary data.</text>
</comment>
<reference evidence="2" key="1">
    <citation type="journal article" date="2020" name="bioRxiv">
        <title>Comparative genomics of Chlamydomonas.</title>
        <authorList>
            <person name="Craig R.J."/>
            <person name="Hasan A.R."/>
            <person name="Ness R.W."/>
            <person name="Keightley P.D."/>
        </authorList>
    </citation>
    <scope>NUCLEOTIDE SEQUENCE</scope>
    <source>
        <strain evidence="2">CCAP 11/70</strain>
    </source>
</reference>
<feature type="compositionally biased region" description="Polar residues" evidence="1">
    <location>
        <begin position="120"/>
        <end position="131"/>
    </location>
</feature>
<dbReference type="Proteomes" id="UP000612055">
    <property type="component" value="Unassembled WGS sequence"/>
</dbReference>
<gene>
    <name evidence="2" type="ORF">HYH03_000713</name>
</gene>